<dbReference type="EMBL" id="UINC01035140">
    <property type="protein sequence ID" value="SVB27074.1"/>
    <property type="molecule type" value="Genomic_DNA"/>
</dbReference>
<proteinExistence type="predicted"/>
<name>A0A382CMK5_9ZZZZ</name>
<evidence type="ECO:0000313" key="1">
    <source>
        <dbReference type="EMBL" id="SVB27074.1"/>
    </source>
</evidence>
<dbReference type="AlphaFoldDB" id="A0A382CMK5"/>
<reference evidence="1" key="1">
    <citation type="submission" date="2018-05" db="EMBL/GenBank/DDBJ databases">
        <authorList>
            <person name="Lanie J.A."/>
            <person name="Ng W.-L."/>
            <person name="Kazmierczak K.M."/>
            <person name="Andrzejewski T.M."/>
            <person name="Davidsen T.M."/>
            <person name="Wayne K.J."/>
            <person name="Tettelin H."/>
            <person name="Glass J.I."/>
            <person name="Rusch D."/>
            <person name="Podicherti R."/>
            <person name="Tsui H.-C.T."/>
            <person name="Winkler M.E."/>
        </authorList>
    </citation>
    <scope>NUCLEOTIDE SEQUENCE</scope>
</reference>
<accession>A0A382CMK5</accession>
<gene>
    <name evidence="1" type="ORF">METZ01_LOCUS179928</name>
</gene>
<organism evidence="1">
    <name type="scientific">marine metagenome</name>
    <dbReference type="NCBI Taxonomy" id="408172"/>
    <lineage>
        <taxon>unclassified sequences</taxon>
        <taxon>metagenomes</taxon>
        <taxon>ecological metagenomes</taxon>
    </lineage>
</organism>
<protein>
    <submittedName>
        <fullName evidence="1">Uncharacterized protein</fullName>
    </submittedName>
</protein>
<sequence length="59" mass="7172">MLKQERLVELTHNLQNVREICIGMESVELVWAENLLDRSLFLIEEMKDEQKREIRQNLF</sequence>